<reference evidence="1 2" key="1">
    <citation type="submission" date="2023-08" db="EMBL/GenBank/DDBJ databases">
        <title>Implementing the SeqCode for naming new Mesorhizobium species isolated from Vachellia karroo root nodules.</title>
        <authorList>
            <person name="Van Lill M."/>
        </authorList>
    </citation>
    <scope>NUCLEOTIDE SEQUENCE [LARGE SCALE GENOMIC DNA]</scope>
    <source>
        <strain evidence="1 2">VK4B</strain>
    </source>
</reference>
<proteinExistence type="predicted"/>
<comment type="caution">
    <text evidence="1">The sequence shown here is derived from an EMBL/GenBank/DDBJ whole genome shotgun (WGS) entry which is preliminary data.</text>
</comment>
<dbReference type="RefSeq" id="WP_320321254.1">
    <property type="nucleotide sequence ID" value="NZ_JAVIIP010000011.1"/>
</dbReference>
<sequence>MLTLGITSLQAEVRAEVIAAVARFDQFNEDNDPHGEHDCAVIEVRDKTVIFKIDYFDKSMQFGSDDPSDPAITTRVLTIMLCEEY</sequence>
<accession>A0ABU5ASC4</accession>
<protein>
    <submittedName>
        <fullName evidence="1">DUF3768 domain-containing protein</fullName>
    </submittedName>
</protein>
<dbReference type="Pfam" id="PF12599">
    <property type="entry name" value="DUF3768"/>
    <property type="match status" value="1"/>
</dbReference>
<evidence type="ECO:0000313" key="1">
    <source>
        <dbReference type="EMBL" id="MDX8540111.1"/>
    </source>
</evidence>
<organism evidence="1 2">
    <name type="scientific">Mesorhizobium abyssinicae</name>
    <dbReference type="NCBI Taxonomy" id="1209958"/>
    <lineage>
        <taxon>Bacteria</taxon>
        <taxon>Pseudomonadati</taxon>
        <taxon>Pseudomonadota</taxon>
        <taxon>Alphaproteobacteria</taxon>
        <taxon>Hyphomicrobiales</taxon>
        <taxon>Phyllobacteriaceae</taxon>
        <taxon>Mesorhizobium</taxon>
    </lineage>
</organism>
<dbReference type="EMBL" id="JAVIIP010000011">
    <property type="protein sequence ID" value="MDX8540111.1"/>
    <property type="molecule type" value="Genomic_DNA"/>
</dbReference>
<name>A0ABU5ASC4_9HYPH</name>
<dbReference type="Proteomes" id="UP001276564">
    <property type="component" value="Unassembled WGS sequence"/>
</dbReference>
<keyword evidence="2" id="KW-1185">Reference proteome</keyword>
<evidence type="ECO:0000313" key="2">
    <source>
        <dbReference type="Proteomes" id="UP001276564"/>
    </source>
</evidence>
<gene>
    <name evidence="1" type="ORF">RFM23_21050</name>
</gene>
<dbReference type="InterPro" id="IPR022243">
    <property type="entry name" value="DUF3768"/>
</dbReference>